<feature type="region of interest" description="Disordered" evidence="1">
    <location>
        <begin position="1"/>
        <end position="79"/>
    </location>
</feature>
<gene>
    <name evidence="2" type="ORF">OIE73_29595</name>
</gene>
<keyword evidence="3" id="KW-1185">Reference proteome</keyword>
<dbReference type="Proteomes" id="UP001335325">
    <property type="component" value="Chromosome"/>
</dbReference>
<dbReference type="InterPro" id="IPR036188">
    <property type="entry name" value="FAD/NAD-bd_sf"/>
</dbReference>
<name>A0ABZ1GVQ2_9ACTN</name>
<reference evidence="2 3" key="1">
    <citation type="submission" date="2022-10" db="EMBL/GenBank/DDBJ databases">
        <title>The complete genomes of actinobacterial strains from the NBC collection.</title>
        <authorList>
            <person name="Joergensen T.S."/>
            <person name="Alvarez Arevalo M."/>
            <person name="Sterndorff E.B."/>
            <person name="Faurdal D."/>
            <person name="Vuksanovic O."/>
            <person name="Mourched A.-S."/>
            <person name="Charusanti P."/>
            <person name="Shaw S."/>
            <person name="Blin K."/>
            <person name="Weber T."/>
        </authorList>
    </citation>
    <scope>NUCLEOTIDE SEQUENCE [LARGE SCALE GENOMIC DNA]</scope>
    <source>
        <strain evidence="2 3">NBC 01753</strain>
    </source>
</reference>
<dbReference type="EMBL" id="CP109134">
    <property type="protein sequence ID" value="WSD09498.1"/>
    <property type="molecule type" value="Genomic_DNA"/>
</dbReference>
<dbReference type="SUPFAM" id="SSF51905">
    <property type="entry name" value="FAD/NAD(P)-binding domain"/>
    <property type="match status" value="1"/>
</dbReference>
<evidence type="ECO:0000313" key="3">
    <source>
        <dbReference type="Proteomes" id="UP001335325"/>
    </source>
</evidence>
<dbReference type="Gene3D" id="3.50.50.60">
    <property type="entry name" value="FAD/NAD(P)-binding domain"/>
    <property type="match status" value="1"/>
</dbReference>
<accession>A0ABZ1GVQ2</accession>
<feature type="compositionally biased region" description="Basic and acidic residues" evidence="1">
    <location>
        <begin position="25"/>
        <end position="49"/>
    </location>
</feature>
<sequence>MSPHPNHRGQGANSAIEDAGAPADALREAGSVREASARYRATRKSETDKLQAISSQGWSAEEIEDVFPGQKPADAAPKE</sequence>
<organism evidence="2 3">
    <name type="scientific">Streptomyces hirsutus</name>
    <dbReference type="NCBI Taxonomy" id="35620"/>
    <lineage>
        <taxon>Bacteria</taxon>
        <taxon>Bacillati</taxon>
        <taxon>Actinomycetota</taxon>
        <taxon>Actinomycetes</taxon>
        <taxon>Kitasatosporales</taxon>
        <taxon>Streptomycetaceae</taxon>
        <taxon>Streptomyces</taxon>
    </lineage>
</organism>
<protein>
    <recommendedName>
        <fullName evidence="4">DUF3606 domain-containing protein</fullName>
    </recommendedName>
</protein>
<evidence type="ECO:0000313" key="2">
    <source>
        <dbReference type="EMBL" id="WSD09498.1"/>
    </source>
</evidence>
<proteinExistence type="predicted"/>
<evidence type="ECO:0000256" key="1">
    <source>
        <dbReference type="SAM" id="MobiDB-lite"/>
    </source>
</evidence>
<dbReference type="GeneID" id="91546815"/>
<dbReference type="RefSeq" id="WP_326755255.1">
    <property type="nucleotide sequence ID" value="NZ_CP109134.1"/>
</dbReference>
<evidence type="ECO:0008006" key="4">
    <source>
        <dbReference type="Google" id="ProtNLM"/>
    </source>
</evidence>